<keyword evidence="7" id="KW-0012">Acyltransferase</keyword>
<comment type="catalytic activity">
    <reaction evidence="6">
        <text>a fatty acyl-[ACP] + S-adenosyl-L-methionine = an N-acyl-L-homoserine lactone + S-methyl-5'-thioadenosine + holo-[ACP] + H(+)</text>
        <dbReference type="Rhea" id="RHEA:10096"/>
        <dbReference type="Rhea" id="RHEA-COMP:9685"/>
        <dbReference type="Rhea" id="RHEA-COMP:14125"/>
        <dbReference type="ChEBI" id="CHEBI:15378"/>
        <dbReference type="ChEBI" id="CHEBI:17509"/>
        <dbReference type="ChEBI" id="CHEBI:55474"/>
        <dbReference type="ChEBI" id="CHEBI:59789"/>
        <dbReference type="ChEBI" id="CHEBI:64479"/>
        <dbReference type="ChEBI" id="CHEBI:138651"/>
        <dbReference type="EC" id="2.3.1.184"/>
    </reaction>
</comment>
<evidence type="ECO:0000313" key="7">
    <source>
        <dbReference type="EMBL" id="MDR7154849.1"/>
    </source>
</evidence>
<keyword evidence="8" id="KW-1185">Reference proteome</keyword>
<dbReference type="PRINTS" id="PR01549">
    <property type="entry name" value="AUTOINDCRSYN"/>
</dbReference>
<keyword evidence="1 5" id="KW-0673">Quorum sensing</keyword>
<evidence type="ECO:0000256" key="6">
    <source>
        <dbReference type="RuleBase" id="RU361135"/>
    </source>
</evidence>
<dbReference type="EC" id="2.3.1.184" evidence="6"/>
<sequence>MMEMTDHGHGARESAAMRAMFAARKEVFIDLLGWDLPVLADRFEVDQFDTPDAEYLILLGPDHVHRASARLLRTQGEHILGHLYPHLCTGIVPTGPNIREITRFCLDRHQRSAERRSARNQLVSTLADHAIRHGITDYTGVAEQAWFDQIARFGWDCRALGPSVRHGRDLLVGLHIRIGHTTIDKLRASGVYEPIRFALIGSDLEPSARAGDMLS</sequence>
<dbReference type="GO" id="GO:0061579">
    <property type="term" value="F:N-acyl homoserine lactone synthase activity"/>
    <property type="evidence" value="ECO:0007669"/>
    <property type="project" value="UniProtKB-EC"/>
</dbReference>
<evidence type="ECO:0000256" key="4">
    <source>
        <dbReference type="ARBA" id="ARBA00022929"/>
    </source>
</evidence>
<dbReference type="PANTHER" id="PTHR39322">
    <property type="entry name" value="ACYL-HOMOSERINE-LACTONE SYNTHASE"/>
    <property type="match status" value="1"/>
</dbReference>
<evidence type="ECO:0000256" key="1">
    <source>
        <dbReference type="ARBA" id="ARBA00022654"/>
    </source>
</evidence>
<name>A0ABU1WZY0_SPHXE</name>
<evidence type="ECO:0000313" key="8">
    <source>
        <dbReference type="Proteomes" id="UP001267638"/>
    </source>
</evidence>
<keyword evidence="3 6" id="KW-0949">S-adenosyl-L-methionine</keyword>
<proteinExistence type="inferred from homology"/>
<dbReference type="InterPro" id="IPR001690">
    <property type="entry name" value="Autoind_synthase"/>
</dbReference>
<dbReference type="Gene3D" id="3.40.630.30">
    <property type="match status" value="1"/>
</dbReference>
<comment type="caution">
    <text evidence="7">The sequence shown here is derived from an EMBL/GenBank/DDBJ whole genome shotgun (WGS) entry which is preliminary data.</text>
</comment>
<dbReference type="PROSITE" id="PS51187">
    <property type="entry name" value="AUTOINDUCER_SYNTH_2"/>
    <property type="match status" value="1"/>
</dbReference>
<gene>
    <name evidence="7" type="ORF">J2W40_001664</name>
</gene>
<keyword evidence="2 6" id="KW-0808">Transferase</keyword>
<dbReference type="PANTHER" id="PTHR39322:SF1">
    <property type="entry name" value="ISOVALERYL-HOMOSERINE LACTONE SYNTHASE"/>
    <property type="match status" value="1"/>
</dbReference>
<dbReference type="EMBL" id="JAVDWV010000006">
    <property type="protein sequence ID" value="MDR7154849.1"/>
    <property type="molecule type" value="Genomic_DNA"/>
</dbReference>
<keyword evidence="4 5" id="KW-0071">Autoinducer synthesis</keyword>
<protein>
    <recommendedName>
        <fullName evidence="6">Acyl-homoserine-lactone synthase</fullName>
        <ecNumber evidence="6">2.3.1.184</ecNumber>
    </recommendedName>
    <alternativeName>
        <fullName evidence="6">Autoinducer synthesis protein</fullName>
    </alternativeName>
</protein>
<organism evidence="7 8">
    <name type="scientific">Sphingobium xenophagum</name>
    <dbReference type="NCBI Taxonomy" id="121428"/>
    <lineage>
        <taxon>Bacteria</taxon>
        <taxon>Pseudomonadati</taxon>
        <taxon>Pseudomonadota</taxon>
        <taxon>Alphaproteobacteria</taxon>
        <taxon>Sphingomonadales</taxon>
        <taxon>Sphingomonadaceae</taxon>
        <taxon>Sphingobium</taxon>
    </lineage>
</organism>
<accession>A0ABU1WZY0</accession>
<dbReference type="Proteomes" id="UP001267638">
    <property type="component" value="Unassembled WGS sequence"/>
</dbReference>
<evidence type="ECO:0000256" key="5">
    <source>
        <dbReference type="PROSITE-ProRule" id="PRU00533"/>
    </source>
</evidence>
<dbReference type="Pfam" id="PF00765">
    <property type="entry name" value="Autoind_synth"/>
    <property type="match status" value="1"/>
</dbReference>
<evidence type="ECO:0000256" key="2">
    <source>
        <dbReference type="ARBA" id="ARBA00022679"/>
    </source>
</evidence>
<dbReference type="InterPro" id="IPR016181">
    <property type="entry name" value="Acyl_CoA_acyltransferase"/>
</dbReference>
<reference evidence="7 8" key="1">
    <citation type="submission" date="2023-07" db="EMBL/GenBank/DDBJ databases">
        <title>Sorghum-associated microbial communities from plants grown in Nebraska, USA.</title>
        <authorList>
            <person name="Schachtman D."/>
        </authorList>
    </citation>
    <scope>NUCLEOTIDE SEQUENCE [LARGE SCALE GENOMIC DNA]</scope>
    <source>
        <strain evidence="7 8">4256</strain>
    </source>
</reference>
<comment type="similarity">
    <text evidence="5 6">Belongs to the autoinducer synthase family.</text>
</comment>
<evidence type="ECO:0000256" key="3">
    <source>
        <dbReference type="ARBA" id="ARBA00022691"/>
    </source>
</evidence>
<dbReference type="SUPFAM" id="SSF55729">
    <property type="entry name" value="Acyl-CoA N-acyltransferases (Nat)"/>
    <property type="match status" value="1"/>
</dbReference>